<organism evidence="1">
    <name type="scientific">Lepeophtheirus salmonis</name>
    <name type="common">Salmon louse</name>
    <name type="synonym">Caligus salmonis</name>
    <dbReference type="NCBI Taxonomy" id="72036"/>
    <lineage>
        <taxon>Eukaryota</taxon>
        <taxon>Metazoa</taxon>
        <taxon>Ecdysozoa</taxon>
        <taxon>Arthropoda</taxon>
        <taxon>Crustacea</taxon>
        <taxon>Multicrustacea</taxon>
        <taxon>Hexanauplia</taxon>
        <taxon>Copepoda</taxon>
        <taxon>Siphonostomatoida</taxon>
        <taxon>Caligidae</taxon>
        <taxon>Lepeophtheirus</taxon>
    </lineage>
</organism>
<proteinExistence type="predicted"/>
<accession>A0A0K2SV59</accession>
<sequence length="86" mass="9994">NIREPCPIYEIEQPISTKPYYNWHVLHNLKFGSIFSLGLTSLFLEGQVSISLSSISKMEKSRGFKSGEEGGHIDLSQKYWIFFYQF</sequence>
<protein>
    <submittedName>
        <fullName evidence="1">Uncharacterized protein</fullName>
    </submittedName>
</protein>
<feature type="non-terminal residue" evidence="1">
    <location>
        <position position="1"/>
    </location>
</feature>
<reference evidence="1" key="1">
    <citation type="submission" date="2014-05" db="EMBL/GenBank/DDBJ databases">
        <authorList>
            <person name="Chronopoulou M."/>
        </authorList>
    </citation>
    <scope>NUCLEOTIDE SEQUENCE</scope>
    <source>
        <tissue evidence="1">Whole organism</tissue>
    </source>
</reference>
<dbReference type="EMBL" id="HACA01000197">
    <property type="protein sequence ID" value="CDW17558.1"/>
    <property type="molecule type" value="Transcribed_RNA"/>
</dbReference>
<dbReference type="AlphaFoldDB" id="A0A0K2SV59"/>
<evidence type="ECO:0000313" key="1">
    <source>
        <dbReference type="EMBL" id="CDW17558.1"/>
    </source>
</evidence>
<name>A0A0K2SV59_LEPSM</name>